<evidence type="ECO:0000259" key="17">
    <source>
        <dbReference type="Pfam" id="PF07943"/>
    </source>
</evidence>
<evidence type="ECO:0000256" key="4">
    <source>
        <dbReference type="ARBA" id="ARBA00022645"/>
    </source>
</evidence>
<feature type="signal peptide" evidence="15">
    <location>
        <begin position="1"/>
        <end position="29"/>
    </location>
</feature>
<evidence type="ECO:0000259" key="16">
    <source>
        <dbReference type="Pfam" id="PF00768"/>
    </source>
</evidence>
<comment type="similarity">
    <text evidence="2 14">Belongs to the peptidase S11 family.</text>
</comment>
<dbReference type="GO" id="GO:0006508">
    <property type="term" value="P:proteolysis"/>
    <property type="evidence" value="ECO:0007669"/>
    <property type="project" value="UniProtKB-KW"/>
</dbReference>
<evidence type="ECO:0000256" key="3">
    <source>
        <dbReference type="ARBA" id="ARBA00012448"/>
    </source>
</evidence>
<accession>A0A1E7YKR7</accession>
<evidence type="ECO:0000256" key="1">
    <source>
        <dbReference type="ARBA" id="ARBA00004752"/>
    </source>
</evidence>
<feature type="active site" evidence="12">
    <location>
        <position position="136"/>
    </location>
</feature>
<keyword evidence="5" id="KW-0645">Protease</keyword>
<dbReference type="Pfam" id="PF07943">
    <property type="entry name" value="PBP5_C"/>
    <property type="match status" value="1"/>
</dbReference>
<dbReference type="GO" id="GO:0009252">
    <property type="term" value="P:peptidoglycan biosynthetic process"/>
    <property type="evidence" value="ECO:0007669"/>
    <property type="project" value="UniProtKB-UniPathway"/>
</dbReference>
<evidence type="ECO:0000256" key="6">
    <source>
        <dbReference type="ARBA" id="ARBA00022729"/>
    </source>
</evidence>
<keyword evidence="9" id="KW-0573">Peptidoglycan synthesis</keyword>
<keyword evidence="6 15" id="KW-0732">Signal</keyword>
<dbReference type="PROSITE" id="PS51318">
    <property type="entry name" value="TAT"/>
    <property type="match status" value="1"/>
</dbReference>
<dbReference type="InterPro" id="IPR006311">
    <property type="entry name" value="TAT_signal"/>
</dbReference>
<dbReference type="InterPro" id="IPR012338">
    <property type="entry name" value="Beta-lactam/transpept-like"/>
</dbReference>
<protein>
    <recommendedName>
        <fullName evidence="3">serine-type D-Ala-D-Ala carboxypeptidase</fullName>
        <ecNumber evidence="3">3.4.16.4</ecNumber>
    </recommendedName>
</protein>
<organism evidence="18 20">
    <name type="scientific">Acidithiobacillus caldus</name>
    <dbReference type="NCBI Taxonomy" id="33059"/>
    <lineage>
        <taxon>Bacteria</taxon>
        <taxon>Pseudomonadati</taxon>
        <taxon>Pseudomonadota</taxon>
        <taxon>Acidithiobacillia</taxon>
        <taxon>Acidithiobacillales</taxon>
        <taxon>Acidithiobacillaceae</taxon>
        <taxon>Acidithiobacillus</taxon>
    </lineage>
</organism>
<evidence type="ECO:0000313" key="19">
    <source>
        <dbReference type="EMBL" id="OFC60045.1"/>
    </source>
</evidence>
<dbReference type="UniPathway" id="UPA00219"/>
<feature type="domain" description="Peptidase S11 D-alanyl-D-alanine carboxypeptidase A N-terminal" evidence="16">
    <location>
        <begin position="50"/>
        <end position="268"/>
    </location>
</feature>
<evidence type="ECO:0000256" key="7">
    <source>
        <dbReference type="ARBA" id="ARBA00022801"/>
    </source>
</evidence>
<dbReference type="GO" id="GO:0071555">
    <property type="term" value="P:cell wall organization"/>
    <property type="evidence" value="ECO:0007669"/>
    <property type="project" value="UniProtKB-KW"/>
</dbReference>
<evidence type="ECO:0000313" key="21">
    <source>
        <dbReference type="Proteomes" id="UP000175707"/>
    </source>
</evidence>
<dbReference type="GO" id="GO:0009002">
    <property type="term" value="F:serine-type D-Ala-D-Ala carboxypeptidase activity"/>
    <property type="evidence" value="ECO:0007669"/>
    <property type="project" value="UniProtKB-EC"/>
</dbReference>
<dbReference type="Gene3D" id="3.40.710.10">
    <property type="entry name" value="DD-peptidase/beta-lactamase superfamily"/>
    <property type="match status" value="1"/>
</dbReference>
<name>A0A1E7YKR7_9PROT</name>
<evidence type="ECO:0000256" key="9">
    <source>
        <dbReference type="ARBA" id="ARBA00022984"/>
    </source>
</evidence>
<dbReference type="AlphaFoldDB" id="A0A1E7YKR7"/>
<dbReference type="InterPro" id="IPR001967">
    <property type="entry name" value="Peptidase_S11_N"/>
</dbReference>
<reference evidence="20 21" key="1">
    <citation type="submission" date="2016-06" db="EMBL/GenBank/DDBJ databases">
        <title>Gene turnover analysis identifies the evolutionary adaptation of the extremophile Acidithiobacillus caldus.</title>
        <authorList>
            <person name="Zhang X."/>
        </authorList>
    </citation>
    <scope>NUCLEOTIDE SEQUENCE [LARGE SCALE GENOMIC DNA]</scope>
    <source>
        <strain evidence="18 20">DX</strain>
        <strain evidence="19 21">S1</strain>
    </source>
</reference>
<gene>
    <name evidence="18" type="ORF">BAE27_11605</name>
    <name evidence="19" type="ORF">BAE30_08385</name>
</gene>
<dbReference type="SUPFAM" id="SSF56601">
    <property type="entry name" value="beta-lactamase/transpeptidase-like"/>
    <property type="match status" value="1"/>
</dbReference>
<evidence type="ECO:0000256" key="14">
    <source>
        <dbReference type="RuleBase" id="RU004016"/>
    </source>
</evidence>
<dbReference type="RefSeq" id="WP_014003539.1">
    <property type="nucleotide sequence ID" value="NZ_CP026328.2"/>
</dbReference>
<keyword evidence="10" id="KW-0961">Cell wall biogenesis/degradation</keyword>
<feature type="active site" description="Proton acceptor" evidence="12">
    <location>
        <position position="79"/>
    </location>
</feature>
<evidence type="ECO:0000256" key="10">
    <source>
        <dbReference type="ARBA" id="ARBA00023316"/>
    </source>
</evidence>
<dbReference type="GO" id="GO:0008360">
    <property type="term" value="P:regulation of cell shape"/>
    <property type="evidence" value="ECO:0007669"/>
    <property type="project" value="UniProtKB-KW"/>
</dbReference>
<dbReference type="PANTHER" id="PTHR21581">
    <property type="entry name" value="D-ALANYL-D-ALANINE CARBOXYPEPTIDASE"/>
    <property type="match status" value="1"/>
</dbReference>
<evidence type="ECO:0000256" key="2">
    <source>
        <dbReference type="ARBA" id="ARBA00007164"/>
    </source>
</evidence>
<evidence type="ECO:0000313" key="20">
    <source>
        <dbReference type="Proteomes" id="UP000175616"/>
    </source>
</evidence>
<dbReference type="PATRIC" id="fig|33059.14.peg.499"/>
<dbReference type="PRINTS" id="PR00725">
    <property type="entry name" value="DADACBPTASE1"/>
</dbReference>
<dbReference type="InterPro" id="IPR018044">
    <property type="entry name" value="Peptidase_S11"/>
</dbReference>
<dbReference type="EMBL" id="LZYE01000329">
    <property type="protein sequence ID" value="OFC30526.1"/>
    <property type="molecule type" value="Genomic_DNA"/>
</dbReference>
<sequence>MPGRHPSPRRRRVLAGLILATGLAAKALAGTPTSATPALVPPPPALPGVKSYVLMDFRTGAILAAKNPQLQLPPASLTKLMTAYLSYEALADGRLRWHERIPVSTVAWHTGGSSMFIQPNLPVTVDQLMHGLIIDSGNDAAVALAQAVAGSRAAFVDEMNATAAQLGLTGAHYTDVDGLPHPGLHLSAMNIAELSRDLIARYPQVLQISRIQYYRYNHITQRSWNPALFGHPHVDGLKTGHTQAAGHCMDTTIDRHGRRLIAVVMGAQSWPAGVHDVMSLFDYAYRFSHDHELLKAGQIVGTYKDAALDPDHFPVEAAHTVWVSAFEGQAHEIRRVLHYDQLGGRAVAQGTPVGSMRFELNGKVLGETALLAAAPAKPAGTLGTLWNRLRAEL</sequence>
<keyword evidence="8" id="KW-0133">Cell shape</keyword>
<evidence type="ECO:0000256" key="8">
    <source>
        <dbReference type="ARBA" id="ARBA00022960"/>
    </source>
</evidence>
<keyword evidence="4" id="KW-0121">Carboxypeptidase</keyword>
<evidence type="ECO:0000256" key="15">
    <source>
        <dbReference type="SAM" id="SignalP"/>
    </source>
</evidence>
<feature type="domain" description="Peptidase S11 D-Ala-D-Ala carboxypeptidase A C-terminal" evidence="17">
    <location>
        <begin position="291"/>
        <end position="373"/>
    </location>
</feature>
<evidence type="ECO:0000256" key="12">
    <source>
        <dbReference type="PIRSR" id="PIRSR618044-1"/>
    </source>
</evidence>
<dbReference type="Proteomes" id="UP000175707">
    <property type="component" value="Unassembled WGS sequence"/>
</dbReference>
<feature type="active site" description="Acyl-ester intermediate" evidence="12">
    <location>
        <position position="76"/>
    </location>
</feature>
<evidence type="ECO:0000313" key="18">
    <source>
        <dbReference type="EMBL" id="OFC30526.1"/>
    </source>
</evidence>
<dbReference type="EC" id="3.4.16.4" evidence="3"/>
<evidence type="ECO:0000256" key="13">
    <source>
        <dbReference type="PIRSR" id="PIRSR618044-2"/>
    </source>
</evidence>
<dbReference type="InterPro" id="IPR012907">
    <property type="entry name" value="Peptidase_S11_C"/>
</dbReference>
<proteinExistence type="inferred from homology"/>
<keyword evidence="7" id="KW-0378">Hydrolase</keyword>
<comment type="caution">
    <text evidence="18">The sequence shown here is derived from an EMBL/GenBank/DDBJ whole genome shotgun (WGS) entry which is preliminary data.</text>
</comment>
<comment type="catalytic activity">
    <reaction evidence="11">
        <text>Preferential cleavage: (Ac)2-L-Lys-D-Ala-|-D-Ala. Also transpeptidation of peptidyl-alanyl moieties that are N-acyl substituents of D-alanine.</text>
        <dbReference type="EC" id="3.4.16.4"/>
    </reaction>
</comment>
<comment type="pathway">
    <text evidence="1">Cell wall biogenesis; peptidoglycan biosynthesis.</text>
</comment>
<dbReference type="EMBL" id="LZYH01000543">
    <property type="protein sequence ID" value="OFC60045.1"/>
    <property type="molecule type" value="Genomic_DNA"/>
</dbReference>
<dbReference type="PANTHER" id="PTHR21581:SF6">
    <property type="entry name" value="TRAFFICKING PROTEIN PARTICLE COMPLEX SUBUNIT 12"/>
    <property type="match status" value="1"/>
</dbReference>
<dbReference type="Pfam" id="PF00768">
    <property type="entry name" value="Peptidase_S11"/>
    <property type="match status" value="1"/>
</dbReference>
<evidence type="ECO:0000256" key="11">
    <source>
        <dbReference type="ARBA" id="ARBA00034000"/>
    </source>
</evidence>
<dbReference type="GeneID" id="92932603"/>
<evidence type="ECO:0000256" key="5">
    <source>
        <dbReference type="ARBA" id="ARBA00022670"/>
    </source>
</evidence>
<feature type="chain" id="PRO_5014269131" description="serine-type D-Ala-D-Ala carboxypeptidase" evidence="15">
    <location>
        <begin position="30"/>
        <end position="393"/>
    </location>
</feature>
<dbReference type="Proteomes" id="UP000175616">
    <property type="component" value="Unassembled WGS sequence"/>
</dbReference>
<feature type="binding site" evidence="13">
    <location>
        <position position="238"/>
    </location>
    <ligand>
        <name>substrate</name>
    </ligand>
</feature>